<dbReference type="InterPro" id="IPR003029">
    <property type="entry name" value="S1_domain"/>
</dbReference>
<proteinExistence type="inferred from homology"/>
<evidence type="ECO:0000256" key="8">
    <source>
        <dbReference type="HAMAP-Rule" id="MF_01895"/>
    </source>
</evidence>
<dbReference type="InterPro" id="IPR012340">
    <property type="entry name" value="NA-bd_OB-fold"/>
</dbReference>
<reference evidence="10 11" key="1">
    <citation type="journal article" date="2016" name="Nat. Commun.">
        <title>Thousands of microbial genomes shed light on interconnected biogeochemical processes in an aquifer system.</title>
        <authorList>
            <person name="Anantharaman K."/>
            <person name="Brown C.T."/>
            <person name="Hug L.A."/>
            <person name="Sharon I."/>
            <person name="Castelle C.J."/>
            <person name="Probst A.J."/>
            <person name="Thomas B.C."/>
            <person name="Singh A."/>
            <person name="Wilkins M.J."/>
            <person name="Karaoz U."/>
            <person name="Brodie E.L."/>
            <person name="Williams K.H."/>
            <person name="Hubbard S.S."/>
            <person name="Banfield J.F."/>
        </authorList>
    </citation>
    <scope>NUCLEOTIDE SEQUENCE [LARGE SCALE GENOMIC DNA]</scope>
</reference>
<evidence type="ECO:0000313" key="10">
    <source>
        <dbReference type="EMBL" id="OFW33489.1"/>
    </source>
</evidence>
<evidence type="ECO:0000256" key="1">
    <source>
        <dbReference type="ARBA" id="ARBA00001849"/>
    </source>
</evidence>
<dbReference type="NCBIfam" id="TIGR02063">
    <property type="entry name" value="RNase_R"/>
    <property type="match status" value="1"/>
</dbReference>
<keyword evidence="6 8" id="KW-0269">Exonuclease</keyword>
<feature type="domain" description="S1 motif" evidence="9">
    <location>
        <begin position="617"/>
        <end position="697"/>
    </location>
</feature>
<evidence type="ECO:0000256" key="5">
    <source>
        <dbReference type="ARBA" id="ARBA00022801"/>
    </source>
</evidence>
<keyword evidence="3 8" id="KW-0963">Cytoplasm</keyword>
<dbReference type="InterPro" id="IPR050180">
    <property type="entry name" value="RNR_Ribonuclease"/>
</dbReference>
<organism evidence="10 11">
    <name type="scientific">Candidatus Aquicultor primus</name>
    <dbReference type="NCBI Taxonomy" id="1797195"/>
    <lineage>
        <taxon>Bacteria</taxon>
        <taxon>Bacillati</taxon>
        <taxon>Actinomycetota</taxon>
        <taxon>Candidatus Aquicultoria</taxon>
        <taxon>Candidatus Aquicultorales</taxon>
        <taxon>Candidatus Aquicultoraceae</taxon>
        <taxon>Candidatus Aquicultor</taxon>
    </lineage>
</organism>
<dbReference type="InterPro" id="IPR040476">
    <property type="entry name" value="CSD2"/>
</dbReference>
<evidence type="ECO:0000256" key="7">
    <source>
        <dbReference type="ARBA" id="ARBA00022884"/>
    </source>
</evidence>
<evidence type="ECO:0000256" key="2">
    <source>
        <dbReference type="ARBA" id="ARBA00004496"/>
    </source>
</evidence>
<dbReference type="GO" id="GO:0008859">
    <property type="term" value="F:exoribonuclease II activity"/>
    <property type="evidence" value="ECO:0007669"/>
    <property type="project" value="UniProtKB-UniRule"/>
</dbReference>
<dbReference type="PROSITE" id="PS50126">
    <property type="entry name" value="S1"/>
    <property type="match status" value="1"/>
</dbReference>
<accession>A0A1F2UKG4</accession>
<dbReference type="PROSITE" id="PS01175">
    <property type="entry name" value="RIBONUCLEASE_II"/>
    <property type="match status" value="1"/>
</dbReference>
<evidence type="ECO:0000256" key="3">
    <source>
        <dbReference type="ARBA" id="ARBA00022490"/>
    </source>
</evidence>
<sequence length="711" mass="79660">MQITRELITLMSKKGYAPQDLDGLAAELQLPGVDKHDIKRALGLLEAEGKILQTKKGKYALPAQLDLVIGELLANKAGYGFVKTPIGDVFVPASKINGAMHGDKVAIRISRRKTRQGPRSEGEIARILERAYEAVVGRYERHGKISIVVPSDKRIQYHVFVHRNDAIDAKDGDMVVAKILEYPDGVRAARGSIIEIIGDETSPTIEIDVIVREHNLSTEFTLATMAEAESVPESVIVADTLGRKDYRGVFTVTIDGLDAKDFDDAISIRRDNSGHFHLGVHIADVSHYVGIGSALDQEAYERATSVYLADRVLPMLPHKLSNNICSLNPRVDRLSLSVEMVVDEAGEVGDFEIFNGVINSDYRLTYEQVDEAFATGVFPDADVRDLLVSMRELSDVLEGKRLRRGSLNFETIEPKVILDANLRPLEVIVRERTAATKLIEEAMILTNETVAGFMYWQDAPMVYRVHDKPNEESLVQIEELIENLHYPVKKLKGAHPRVIQQIITHAHDKPEKLLINNLLLRAMKRAKYTPSSTLHFGLASQNYTHFTSPIRRYPDLIVHRLVKATLDQSLSEPELVGMVDSLVEICEHSSYMEREADDASRESVDVKLCELMKAHIGEEFDGTITGVAGYGFFVQLANTAEGLVHIKDITDDYYEYDEATFTLLGQRTGRAFQIGHTVRVQITNVVIGERRIDFVLAEEEQTRKKRSKRAR</sequence>
<name>A0A1F2UKG4_9ACTN</name>
<dbReference type="EC" id="3.1.13.1" evidence="8"/>
<dbReference type="Pfam" id="PF00773">
    <property type="entry name" value="RNB"/>
    <property type="match status" value="1"/>
</dbReference>
<evidence type="ECO:0000259" key="9">
    <source>
        <dbReference type="PROSITE" id="PS50126"/>
    </source>
</evidence>
<dbReference type="HAMAP" id="MF_01895">
    <property type="entry name" value="RNase_R"/>
    <property type="match status" value="1"/>
</dbReference>
<comment type="subcellular location">
    <subcellularLocation>
        <location evidence="2 8">Cytoplasm</location>
    </subcellularLocation>
</comment>
<dbReference type="SMART" id="SM00955">
    <property type="entry name" value="RNB"/>
    <property type="match status" value="1"/>
</dbReference>
<dbReference type="EMBL" id="MELI01000066">
    <property type="protein sequence ID" value="OFW33489.1"/>
    <property type="molecule type" value="Genomic_DNA"/>
</dbReference>
<evidence type="ECO:0000256" key="4">
    <source>
        <dbReference type="ARBA" id="ARBA00022722"/>
    </source>
</evidence>
<evidence type="ECO:0000313" key="11">
    <source>
        <dbReference type="Proteomes" id="UP000178086"/>
    </source>
</evidence>
<dbReference type="InterPro" id="IPR022966">
    <property type="entry name" value="RNase_II/R_CS"/>
</dbReference>
<comment type="caution">
    <text evidence="10">The sequence shown here is derived from an EMBL/GenBank/DDBJ whole genome shotgun (WGS) entry which is preliminary data.</text>
</comment>
<dbReference type="Proteomes" id="UP000178086">
    <property type="component" value="Unassembled WGS sequence"/>
</dbReference>
<keyword evidence="5 8" id="KW-0378">Hydrolase</keyword>
<dbReference type="Pfam" id="PF00575">
    <property type="entry name" value="S1"/>
    <property type="match status" value="1"/>
</dbReference>
<dbReference type="InterPro" id="IPR004476">
    <property type="entry name" value="RNase_II/RNase_R"/>
</dbReference>
<dbReference type="GO" id="GO:0003723">
    <property type="term" value="F:RNA binding"/>
    <property type="evidence" value="ECO:0007669"/>
    <property type="project" value="UniProtKB-UniRule"/>
</dbReference>
<dbReference type="Pfam" id="PF08206">
    <property type="entry name" value="OB_RNB"/>
    <property type="match status" value="1"/>
</dbReference>
<dbReference type="Pfam" id="PF17876">
    <property type="entry name" value="CSD2"/>
    <property type="match status" value="1"/>
</dbReference>
<dbReference type="InterPro" id="IPR013223">
    <property type="entry name" value="RNase_B_OB_dom"/>
</dbReference>
<dbReference type="PANTHER" id="PTHR23355">
    <property type="entry name" value="RIBONUCLEASE"/>
    <property type="match status" value="1"/>
</dbReference>
<dbReference type="Gene3D" id="2.40.50.140">
    <property type="entry name" value="Nucleic acid-binding proteins"/>
    <property type="match status" value="2"/>
</dbReference>
<dbReference type="InterPro" id="IPR011805">
    <property type="entry name" value="RNase_R"/>
</dbReference>
<protein>
    <recommendedName>
        <fullName evidence="8">Ribonuclease R</fullName>
        <shortName evidence="8">RNase R</shortName>
        <ecNumber evidence="8">3.1.13.1</ecNumber>
    </recommendedName>
</protein>
<dbReference type="GO" id="GO:0005829">
    <property type="term" value="C:cytosol"/>
    <property type="evidence" value="ECO:0007669"/>
    <property type="project" value="TreeGrafter"/>
</dbReference>
<keyword evidence="4 8" id="KW-0540">Nuclease</keyword>
<dbReference type="CDD" id="cd04471">
    <property type="entry name" value="S1_RNase_R"/>
    <property type="match status" value="1"/>
</dbReference>
<comment type="catalytic activity">
    <reaction evidence="1 8">
        <text>Exonucleolytic cleavage in the 3'- to 5'-direction to yield nucleoside 5'-phosphates.</text>
        <dbReference type="EC" id="3.1.13.1"/>
    </reaction>
</comment>
<keyword evidence="7 8" id="KW-0694">RNA-binding</keyword>
<evidence type="ECO:0000256" key="6">
    <source>
        <dbReference type="ARBA" id="ARBA00022839"/>
    </source>
</evidence>
<comment type="similarity">
    <text evidence="8">Belongs to the RNR ribonuclease family. RNase R subfamily.</text>
</comment>
<dbReference type="PANTHER" id="PTHR23355:SF9">
    <property type="entry name" value="DIS3-LIKE EXONUCLEASE 2"/>
    <property type="match status" value="1"/>
</dbReference>
<dbReference type="SUPFAM" id="SSF50249">
    <property type="entry name" value="Nucleic acid-binding proteins"/>
    <property type="match status" value="4"/>
</dbReference>
<dbReference type="SMART" id="SM00316">
    <property type="entry name" value="S1"/>
    <property type="match status" value="1"/>
</dbReference>
<gene>
    <name evidence="8" type="primary">rnr</name>
    <name evidence="10" type="ORF">A2074_04890</name>
</gene>
<comment type="function">
    <text evidence="8">3'-5' exoribonuclease that releases 5'-nucleoside monophosphates and is involved in maturation of structured RNAs.</text>
</comment>
<dbReference type="NCBIfam" id="TIGR00358">
    <property type="entry name" value="3_prime_RNase"/>
    <property type="match status" value="1"/>
</dbReference>
<dbReference type="GO" id="GO:0006402">
    <property type="term" value="P:mRNA catabolic process"/>
    <property type="evidence" value="ECO:0007669"/>
    <property type="project" value="TreeGrafter"/>
</dbReference>
<dbReference type="InterPro" id="IPR001900">
    <property type="entry name" value="RNase_II/R"/>
</dbReference>
<dbReference type="AlphaFoldDB" id="A0A1F2UKG4"/>